<dbReference type="Pfam" id="PF07690">
    <property type="entry name" value="MFS_1"/>
    <property type="match status" value="1"/>
</dbReference>
<dbReference type="GeneID" id="17249943"/>
<dbReference type="GO" id="GO:0022857">
    <property type="term" value="F:transmembrane transporter activity"/>
    <property type="evidence" value="ECO:0007669"/>
    <property type="project" value="InterPro"/>
</dbReference>
<dbReference type="GeneID" id="17283863"/>
<dbReference type="PANTHER" id="PTHR23514">
    <property type="entry name" value="BYPASS OF STOP CODON PROTEIN 6"/>
    <property type="match status" value="1"/>
</dbReference>
<dbReference type="RefSeq" id="XP_005756115.1">
    <property type="nucleotide sequence ID" value="XM_005756058.1"/>
</dbReference>
<dbReference type="EnsemblProtists" id="EOD03686">
    <property type="protein sequence ID" value="EOD03686"/>
    <property type="gene ID" value="EMIHUDRAFT_454028"/>
</dbReference>
<evidence type="ECO:0000256" key="1">
    <source>
        <dbReference type="ARBA" id="ARBA00004127"/>
    </source>
</evidence>
<name>A0A0D3HXF1_EMIH1</name>
<dbReference type="EnsemblProtists" id="EOD38592">
    <property type="protein sequence ID" value="EOD38592"/>
    <property type="gene ID" value="EMIHUDRAFT_454617"/>
</dbReference>
<evidence type="ECO:0000256" key="7">
    <source>
        <dbReference type="SAM" id="Phobius"/>
    </source>
</evidence>
<organism evidence="8 9">
    <name type="scientific">Emiliania huxleyi (strain CCMP1516)</name>
    <dbReference type="NCBI Taxonomy" id="280463"/>
    <lineage>
        <taxon>Eukaryota</taxon>
        <taxon>Haptista</taxon>
        <taxon>Haptophyta</taxon>
        <taxon>Prymnesiophyceae</taxon>
        <taxon>Isochrysidales</taxon>
        <taxon>Noelaerhabdaceae</taxon>
        <taxon>Emiliania</taxon>
    </lineage>
</organism>
<feature type="transmembrane region" description="Helical" evidence="7">
    <location>
        <begin position="141"/>
        <end position="168"/>
    </location>
</feature>
<dbReference type="HOGENOM" id="CLU_537993_0_0_1"/>
<comment type="subcellular location">
    <subcellularLocation>
        <location evidence="1">Endomembrane system</location>
        <topology evidence="1">Multi-pass membrane protein</topology>
    </subcellularLocation>
</comment>
<dbReference type="KEGG" id="ehx:EMIHUDRAFT_454617"/>
<feature type="transmembrane region" description="Helical" evidence="7">
    <location>
        <begin position="422"/>
        <end position="446"/>
    </location>
</feature>
<reference evidence="8" key="2">
    <citation type="submission" date="2024-10" db="UniProtKB">
        <authorList>
            <consortium name="EnsemblProtists"/>
        </authorList>
    </citation>
    <scope>IDENTIFICATION</scope>
</reference>
<feature type="transmembrane region" description="Helical" evidence="7">
    <location>
        <begin position="180"/>
        <end position="200"/>
    </location>
</feature>
<dbReference type="InterPro" id="IPR036259">
    <property type="entry name" value="MFS_trans_sf"/>
</dbReference>
<protein>
    <recommendedName>
        <fullName evidence="10">Major facilitator superfamily (MFS) profile domain-containing protein</fullName>
    </recommendedName>
</protein>
<feature type="transmembrane region" description="Helical" evidence="7">
    <location>
        <begin position="330"/>
        <end position="349"/>
    </location>
</feature>
<keyword evidence="9" id="KW-1185">Reference proteome</keyword>
<evidence type="ECO:0000256" key="4">
    <source>
        <dbReference type="ARBA" id="ARBA00022692"/>
    </source>
</evidence>
<dbReference type="InterPro" id="IPR011701">
    <property type="entry name" value="MFS"/>
</dbReference>
<dbReference type="Gene3D" id="1.20.1250.20">
    <property type="entry name" value="MFS general substrate transporter like domains"/>
    <property type="match status" value="2"/>
</dbReference>
<sequence length="507" mass="51897">MIAARPASLRLSASSRAACERDVPRTAESATAESRKRRALRSYVLCGAVNGMLVGGIGPCLEDIGDDTGLDAKGQSILILTNRLAKLCGLFAWTGVAILVRRCKARGQPPTIAPHQLLAISMAMACAANCALYQVRSSARVVQAALALLGVSYGITDSGMTLLTMWALTDGTAQRTAIAMLNAGFSVGATLAPLCVALSLKTFGTPYLSFAASAGLALAAAIAVLCSGSAASTMATVPVYNSRSVATENLAAATPGQPAYSRLFIAGMSLVLFFVTGTEHAVGTWLPSFGHAAGVPREMMALVIMGFWLGILCGRLAWAGLSSRLSSGWPVLAASLTIVVASLGVVWYFLAAAPVPLAVLWIGTIGISIGYAPAIPCSYSLPAEASVQSTPLRVLSLNLGGSAGETAVPVLLGLVFEAGAGAFGMTILLPALALLVLGLLWIVVYCGRAERAGAHHPAPGSWTWSASKSCAVMQELSKAKGREAAIVCSSGSCDAASSQGLALSLPI</sequence>
<feature type="transmembrane region" description="Helical" evidence="7">
    <location>
        <begin position="112"/>
        <end position="135"/>
    </location>
</feature>
<dbReference type="KEGG" id="ehx:EMIHUDRAFT_454028"/>
<dbReference type="SUPFAM" id="SSF103473">
    <property type="entry name" value="MFS general substrate transporter"/>
    <property type="match status" value="1"/>
</dbReference>
<evidence type="ECO:0000256" key="3">
    <source>
        <dbReference type="ARBA" id="ARBA00022448"/>
    </source>
</evidence>
<evidence type="ECO:0000313" key="9">
    <source>
        <dbReference type="Proteomes" id="UP000013827"/>
    </source>
</evidence>
<feature type="transmembrane region" description="Helical" evidence="7">
    <location>
        <begin position="206"/>
        <end position="226"/>
    </location>
</feature>
<keyword evidence="6 7" id="KW-0472">Membrane</keyword>
<evidence type="ECO:0000256" key="5">
    <source>
        <dbReference type="ARBA" id="ARBA00022989"/>
    </source>
</evidence>
<keyword evidence="3" id="KW-0813">Transport</keyword>
<dbReference type="AlphaFoldDB" id="A0A0D3HXF1"/>
<feature type="transmembrane region" description="Helical" evidence="7">
    <location>
        <begin position="299"/>
        <end position="318"/>
    </location>
</feature>
<evidence type="ECO:0008006" key="10">
    <source>
        <dbReference type="Google" id="ProtNLM"/>
    </source>
</evidence>
<dbReference type="InterPro" id="IPR051788">
    <property type="entry name" value="MFS_Transporter"/>
</dbReference>
<dbReference type="PANTHER" id="PTHR23514:SF3">
    <property type="entry name" value="BYPASS OF STOP CODON PROTEIN 6"/>
    <property type="match status" value="1"/>
</dbReference>
<dbReference type="RefSeq" id="XP_005791021.1">
    <property type="nucleotide sequence ID" value="XM_005790964.1"/>
</dbReference>
<proteinExistence type="inferred from homology"/>
<feature type="transmembrane region" description="Helical" evidence="7">
    <location>
        <begin position="77"/>
        <end position="100"/>
    </location>
</feature>
<keyword evidence="4 7" id="KW-0812">Transmembrane</keyword>
<evidence type="ECO:0000313" key="8">
    <source>
        <dbReference type="EnsemblProtists" id="EOD03686"/>
    </source>
</evidence>
<dbReference type="Proteomes" id="UP000013827">
    <property type="component" value="Unassembled WGS sequence"/>
</dbReference>
<keyword evidence="5 7" id="KW-1133">Transmembrane helix</keyword>
<dbReference type="PaxDb" id="2903-EOD03686"/>
<reference evidence="9" key="1">
    <citation type="journal article" date="2013" name="Nature">
        <title>Pan genome of the phytoplankton Emiliania underpins its global distribution.</title>
        <authorList>
            <person name="Read B.A."/>
            <person name="Kegel J."/>
            <person name="Klute M.J."/>
            <person name="Kuo A."/>
            <person name="Lefebvre S.C."/>
            <person name="Maumus F."/>
            <person name="Mayer C."/>
            <person name="Miller J."/>
            <person name="Monier A."/>
            <person name="Salamov A."/>
            <person name="Young J."/>
            <person name="Aguilar M."/>
            <person name="Claverie J.M."/>
            <person name="Frickenhaus S."/>
            <person name="Gonzalez K."/>
            <person name="Herman E.K."/>
            <person name="Lin Y.C."/>
            <person name="Napier J."/>
            <person name="Ogata H."/>
            <person name="Sarno A.F."/>
            <person name="Shmutz J."/>
            <person name="Schroeder D."/>
            <person name="de Vargas C."/>
            <person name="Verret F."/>
            <person name="von Dassow P."/>
            <person name="Valentin K."/>
            <person name="Van de Peer Y."/>
            <person name="Wheeler G."/>
            <person name="Dacks J.B."/>
            <person name="Delwiche C.F."/>
            <person name="Dyhrman S.T."/>
            <person name="Glockner G."/>
            <person name="John U."/>
            <person name="Richards T."/>
            <person name="Worden A.Z."/>
            <person name="Zhang X."/>
            <person name="Grigoriev I.V."/>
            <person name="Allen A.E."/>
            <person name="Bidle K."/>
            <person name="Borodovsky M."/>
            <person name="Bowler C."/>
            <person name="Brownlee C."/>
            <person name="Cock J.M."/>
            <person name="Elias M."/>
            <person name="Gladyshev V.N."/>
            <person name="Groth M."/>
            <person name="Guda C."/>
            <person name="Hadaegh A."/>
            <person name="Iglesias-Rodriguez M.D."/>
            <person name="Jenkins J."/>
            <person name="Jones B.M."/>
            <person name="Lawson T."/>
            <person name="Leese F."/>
            <person name="Lindquist E."/>
            <person name="Lobanov A."/>
            <person name="Lomsadze A."/>
            <person name="Malik S.B."/>
            <person name="Marsh M.E."/>
            <person name="Mackinder L."/>
            <person name="Mock T."/>
            <person name="Mueller-Roeber B."/>
            <person name="Pagarete A."/>
            <person name="Parker M."/>
            <person name="Probert I."/>
            <person name="Quesneville H."/>
            <person name="Raines C."/>
            <person name="Rensing S.A."/>
            <person name="Riano-Pachon D.M."/>
            <person name="Richier S."/>
            <person name="Rokitta S."/>
            <person name="Shiraiwa Y."/>
            <person name="Soanes D.M."/>
            <person name="van der Giezen M."/>
            <person name="Wahlund T.M."/>
            <person name="Williams B."/>
            <person name="Wilson W."/>
            <person name="Wolfe G."/>
            <person name="Wurch L.L."/>
        </authorList>
    </citation>
    <scope>NUCLEOTIDE SEQUENCE</scope>
</reference>
<dbReference type="GO" id="GO:0016020">
    <property type="term" value="C:membrane"/>
    <property type="evidence" value="ECO:0007669"/>
    <property type="project" value="TreeGrafter"/>
</dbReference>
<evidence type="ECO:0000256" key="2">
    <source>
        <dbReference type="ARBA" id="ARBA00008335"/>
    </source>
</evidence>
<comment type="similarity">
    <text evidence="2">Belongs to the major facilitator superfamily.</text>
</comment>
<evidence type="ECO:0000256" key="6">
    <source>
        <dbReference type="ARBA" id="ARBA00023136"/>
    </source>
</evidence>
<feature type="transmembrane region" description="Helical" evidence="7">
    <location>
        <begin position="263"/>
        <end position="287"/>
    </location>
</feature>
<feature type="transmembrane region" description="Helical" evidence="7">
    <location>
        <begin position="395"/>
        <end position="416"/>
    </location>
</feature>
<feature type="transmembrane region" description="Helical" evidence="7">
    <location>
        <begin position="40"/>
        <end position="57"/>
    </location>
</feature>
<feature type="transmembrane region" description="Helical" evidence="7">
    <location>
        <begin position="355"/>
        <end position="374"/>
    </location>
</feature>
<dbReference type="GO" id="GO:0012505">
    <property type="term" value="C:endomembrane system"/>
    <property type="evidence" value="ECO:0007669"/>
    <property type="project" value="UniProtKB-SubCell"/>
</dbReference>
<accession>A0A0D3HXF1</accession>